<dbReference type="InterPro" id="IPR001487">
    <property type="entry name" value="Bromodomain"/>
</dbReference>
<dbReference type="Pfam" id="PF00439">
    <property type="entry name" value="Bromodomain"/>
    <property type="match status" value="1"/>
</dbReference>
<feature type="region of interest" description="Disordered" evidence="3">
    <location>
        <begin position="75"/>
        <end position="98"/>
    </location>
</feature>
<dbReference type="GO" id="GO:0005524">
    <property type="term" value="F:ATP binding"/>
    <property type="evidence" value="ECO:0007669"/>
    <property type="project" value="InterPro"/>
</dbReference>
<evidence type="ECO:0000259" key="5">
    <source>
        <dbReference type="PROSITE" id="PS50014"/>
    </source>
</evidence>
<dbReference type="Gene3D" id="1.10.510.10">
    <property type="entry name" value="Transferase(Phosphotransferase) domain 1"/>
    <property type="match status" value="1"/>
</dbReference>
<sequence length="1266" mass="138398">MSDARFRNTSYLELSWNSDHHTIHQYLKGLSANLTDIHEDGALPPQALRTSQQAIIEAINNRRRTERSYEMMALARGSSGSSSSNHHPSVTSQRSMGVSSLPASIRLSMSEQSHRHGHPNERPAISLSMPAAATKDAAGFKIRIPRDLPNLPEVFRKRGAIRSQSGSSAPTGTANGIKRTHSLMMFDDKGHNRHSSYGEGPRTKAPRTIPLTDIPPHLAHAKNLAYRTSKLPIPASPPKTKLVITLAPSSASVTAISDEGRPMEATPPSVQRHRGNKSKSKSKSKSPSSTPVRIPSPSSTSSDAVVIIPSSGSSKNGASSHSHGTRSTDGAVQSTAAGSGAISTATTTVTTGGVTNVSEGNMSPQGSVISAFSESDRDSLAPIELIRVGMSILNQLLNQTFSKSFINKVPQSVVSYYTVIKKPMDLTTIEQKLWKTLELADDDSGASDSTTLLRNSANWLAMGVTESYVNIQEFERDLRRIFQNATFFNAPTHVIYKEAHAFQNAFNNLLTGYRQGNLTLNVPLSEESFSPELISLSEPGPLYIFRAHSLREMDRKMTDISTDLYASFHQPIFDIANEQIGQLSPSSPRFVRMYINKNRSILEKSRDELLARVAILTDVQVGKPFQVSNTAAISAGANPKSTSPSATGGSGRGKSESGSNGTTGGSTSMVRMTAKVLIGKPIGERHNMVTVGDLDCPNSWITVACVKAVEIDVDIPSKFEKGTLSKMRHEVAPFSSDSKISPEHKQAFAKALGLSISGKAGSIGQRSSIPIVASTSSTTSRVLGLGIAMPSSPAPTTTPGTNNVTPQKSGVTTRHRRASTATKVDVEDQGPNGRFLVKLRIPGFPKSIQRSAPGTKVSTSSENAHAIVASMPSSPPLQTRIYPLSSQVSATTSLSAPDGESQSAPDRLSLHEQITKRGTKILQELKRIAKTHDVPYTRWSAIEPTLTVDSAHGLFKRIYHVRGQSGLVVQNFKEMDAESFEQRVREVACLLKLRGLDGVGQIQSVIENEENHLVGLSMTKYGYTLKQYATNARRHPTPYQKLYLVRDMISAMCAIHQAGLAHRDLSEVNIMVDEDPKERLEDHSPKPRVKVIDFGKSVFVDPDEVQRWSMQDQVSKDELDLLPMVVLPPDHGYKLYRSILTLPKTKHDHSPLPPVDPQSEDVYSLGVLIWRTFSGKSPWDGTIEDDLKAIRYLVSRDAQIKFQLEREVAGPISRELLLHCLTAQAETRWTTRQLKEWLDRPEIARELLREFEALGGGRKKVRKNLD</sequence>
<feature type="domain" description="Protein kinase" evidence="4">
    <location>
        <begin position="944"/>
        <end position="1238"/>
    </location>
</feature>
<accession>A0A9P6U6I9</accession>
<keyword evidence="7" id="KW-1185">Reference proteome</keyword>
<dbReference type="GO" id="GO:0004672">
    <property type="term" value="F:protein kinase activity"/>
    <property type="evidence" value="ECO:0007669"/>
    <property type="project" value="InterPro"/>
</dbReference>
<dbReference type="PANTHER" id="PTHR15398:SF4">
    <property type="entry name" value="BROMODOMAIN-CONTAINING PROTEIN 8 ISOFORM X1"/>
    <property type="match status" value="1"/>
</dbReference>
<dbReference type="InterPro" id="IPR036427">
    <property type="entry name" value="Bromodomain-like_sf"/>
</dbReference>
<feature type="domain" description="Bromo" evidence="5">
    <location>
        <begin position="416"/>
        <end position="496"/>
    </location>
</feature>
<evidence type="ECO:0000256" key="1">
    <source>
        <dbReference type="ARBA" id="ARBA00023117"/>
    </source>
</evidence>
<dbReference type="SUPFAM" id="SSF56112">
    <property type="entry name" value="Protein kinase-like (PK-like)"/>
    <property type="match status" value="1"/>
</dbReference>
<dbReference type="CDD" id="cd04369">
    <property type="entry name" value="Bromodomain"/>
    <property type="match status" value="1"/>
</dbReference>
<dbReference type="AlphaFoldDB" id="A0A9P6U6I9"/>
<feature type="region of interest" description="Disordered" evidence="3">
    <location>
        <begin position="888"/>
        <end position="908"/>
    </location>
</feature>
<evidence type="ECO:0000313" key="6">
    <source>
        <dbReference type="EMBL" id="KAG0261278.1"/>
    </source>
</evidence>
<dbReference type="PROSITE" id="PS50014">
    <property type="entry name" value="BROMODOMAIN_2"/>
    <property type="match status" value="1"/>
</dbReference>
<reference evidence="6" key="1">
    <citation type="journal article" date="2020" name="Fungal Divers.">
        <title>Resolving the Mortierellaceae phylogeny through synthesis of multi-gene phylogenetics and phylogenomics.</title>
        <authorList>
            <person name="Vandepol N."/>
            <person name="Liber J."/>
            <person name="Desiro A."/>
            <person name="Na H."/>
            <person name="Kennedy M."/>
            <person name="Barry K."/>
            <person name="Grigoriev I.V."/>
            <person name="Miller A.N."/>
            <person name="O'Donnell K."/>
            <person name="Stajich J.E."/>
            <person name="Bonito G."/>
        </authorList>
    </citation>
    <scope>NUCLEOTIDE SEQUENCE</scope>
    <source>
        <strain evidence="6">KOD948</strain>
    </source>
</reference>
<feature type="region of interest" description="Disordered" evidence="3">
    <location>
        <begin position="254"/>
        <end position="340"/>
    </location>
</feature>
<feature type="compositionally biased region" description="Polar residues" evidence="3">
    <location>
        <begin position="85"/>
        <end position="98"/>
    </location>
</feature>
<dbReference type="Pfam" id="PF00069">
    <property type="entry name" value="Pkinase"/>
    <property type="match status" value="1"/>
</dbReference>
<dbReference type="PANTHER" id="PTHR15398">
    <property type="entry name" value="BROMODOMAIN-CONTAINING PROTEIN 8"/>
    <property type="match status" value="1"/>
</dbReference>
<dbReference type="SMART" id="SM00297">
    <property type="entry name" value="BROMO"/>
    <property type="match status" value="1"/>
</dbReference>
<feature type="compositionally biased region" description="Polar residues" evidence="3">
    <location>
        <begin position="888"/>
        <end position="904"/>
    </location>
</feature>
<protein>
    <submittedName>
        <fullName evidence="6">Receptor-interacting serine/threonine-protein kinase 1</fullName>
    </submittedName>
</protein>
<dbReference type="PRINTS" id="PR00503">
    <property type="entry name" value="BROMODOMAIN"/>
</dbReference>
<dbReference type="GO" id="GO:0006325">
    <property type="term" value="P:chromatin organization"/>
    <property type="evidence" value="ECO:0007669"/>
    <property type="project" value="UniProtKB-ARBA"/>
</dbReference>
<dbReference type="OrthoDB" id="4062651at2759"/>
<dbReference type="Gene3D" id="1.20.920.10">
    <property type="entry name" value="Bromodomain-like"/>
    <property type="match status" value="1"/>
</dbReference>
<dbReference type="SMART" id="SM00220">
    <property type="entry name" value="S_TKc"/>
    <property type="match status" value="1"/>
</dbReference>
<feature type="compositionally biased region" description="Low complexity" evidence="3">
    <location>
        <begin position="656"/>
        <end position="668"/>
    </location>
</feature>
<gene>
    <name evidence="6" type="primary">RIPK1_1</name>
    <name evidence="6" type="ORF">BG011_001166</name>
</gene>
<keyword evidence="1 2" id="KW-0103">Bromodomain</keyword>
<name>A0A9P6U6I9_9FUNG</name>
<feature type="compositionally biased region" description="Basic residues" evidence="3">
    <location>
        <begin position="271"/>
        <end position="284"/>
    </location>
</feature>
<dbReference type="Proteomes" id="UP000726737">
    <property type="component" value="Unassembled WGS sequence"/>
</dbReference>
<feature type="region of interest" description="Disordered" evidence="3">
    <location>
        <begin position="791"/>
        <end position="829"/>
    </location>
</feature>
<evidence type="ECO:0000256" key="2">
    <source>
        <dbReference type="PROSITE-ProRule" id="PRU00035"/>
    </source>
</evidence>
<dbReference type="InterPro" id="IPR000719">
    <property type="entry name" value="Prot_kinase_dom"/>
</dbReference>
<keyword evidence="6" id="KW-0675">Receptor</keyword>
<evidence type="ECO:0000313" key="7">
    <source>
        <dbReference type="Proteomes" id="UP000726737"/>
    </source>
</evidence>
<feature type="compositionally biased region" description="Low complexity" evidence="3">
    <location>
        <begin position="310"/>
        <end position="322"/>
    </location>
</feature>
<dbReference type="GO" id="GO:0035267">
    <property type="term" value="C:NuA4 histone acetyltransferase complex"/>
    <property type="evidence" value="ECO:0007669"/>
    <property type="project" value="TreeGrafter"/>
</dbReference>
<dbReference type="InterPro" id="IPR011009">
    <property type="entry name" value="Kinase-like_dom_sf"/>
</dbReference>
<evidence type="ECO:0000259" key="4">
    <source>
        <dbReference type="PROSITE" id="PS50011"/>
    </source>
</evidence>
<feature type="region of interest" description="Disordered" evidence="3">
    <location>
        <begin position="635"/>
        <end position="669"/>
    </location>
</feature>
<keyword evidence="6" id="KW-0418">Kinase</keyword>
<feature type="region of interest" description="Disordered" evidence="3">
    <location>
        <begin position="193"/>
        <end position="214"/>
    </location>
</feature>
<comment type="caution">
    <text evidence="6">The sequence shown here is derived from an EMBL/GenBank/DDBJ whole genome shotgun (WGS) entry which is preliminary data.</text>
</comment>
<proteinExistence type="predicted"/>
<organism evidence="6 7">
    <name type="scientific">Mortierella polycephala</name>
    <dbReference type="NCBI Taxonomy" id="41804"/>
    <lineage>
        <taxon>Eukaryota</taxon>
        <taxon>Fungi</taxon>
        <taxon>Fungi incertae sedis</taxon>
        <taxon>Mucoromycota</taxon>
        <taxon>Mortierellomycotina</taxon>
        <taxon>Mortierellomycetes</taxon>
        <taxon>Mortierellales</taxon>
        <taxon>Mortierellaceae</taxon>
        <taxon>Mortierella</taxon>
    </lineage>
</organism>
<dbReference type="SUPFAM" id="SSF47370">
    <property type="entry name" value="Bromodomain"/>
    <property type="match status" value="1"/>
</dbReference>
<feature type="compositionally biased region" description="Low complexity" evidence="3">
    <location>
        <begin position="791"/>
        <end position="806"/>
    </location>
</feature>
<dbReference type="EMBL" id="JAAAJA010000129">
    <property type="protein sequence ID" value="KAG0261278.1"/>
    <property type="molecule type" value="Genomic_DNA"/>
</dbReference>
<keyword evidence="6" id="KW-0808">Transferase</keyword>
<dbReference type="PROSITE" id="PS50011">
    <property type="entry name" value="PROTEIN_KINASE_DOM"/>
    <property type="match status" value="1"/>
</dbReference>
<evidence type="ECO:0000256" key="3">
    <source>
        <dbReference type="SAM" id="MobiDB-lite"/>
    </source>
</evidence>